<dbReference type="EMBL" id="VIRV01000012">
    <property type="protein sequence ID" value="MBY0759233.1"/>
    <property type="molecule type" value="Genomic_DNA"/>
</dbReference>
<dbReference type="InterPro" id="IPR000787">
    <property type="entry name" value="Peptidase_M29"/>
</dbReference>
<dbReference type="PANTHER" id="PTHR34448">
    <property type="entry name" value="AMINOPEPTIDASE"/>
    <property type="match status" value="1"/>
</dbReference>
<dbReference type="RefSeq" id="WP_221919941.1">
    <property type="nucleotide sequence ID" value="NZ_CP173660.1"/>
</dbReference>
<dbReference type="InterPro" id="IPR052170">
    <property type="entry name" value="M29_Exopeptidase"/>
</dbReference>
<organism evidence="2 3">
    <name type="scientific">Sellimonas caecigallum</name>
    <dbReference type="NCBI Taxonomy" id="2592333"/>
    <lineage>
        <taxon>Bacteria</taxon>
        <taxon>Bacillati</taxon>
        <taxon>Bacillota</taxon>
        <taxon>Clostridia</taxon>
        <taxon>Lachnospirales</taxon>
        <taxon>Lachnospiraceae</taxon>
        <taxon>Sellimonas</taxon>
    </lineage>
</organism>
<dbReference type="PANTHER" id="PTHR34448:SF1">
    <property type="entry name" value="BLL6088 PROTEIN"/>
    <property type="match status" value="1"/>
</dbReference>
<evidence type="ECO:0000256" key="1">
    <source>
        <dbReference type="ARBA" id="ARBA00022723"/>
    </source>
</evidence>
<protein>
    <submittedName>
        <fullName evidence="2">Leucyl aminopeptidase</fullName>
    </submittedName>
</protein>
<name>A0ABS7L810_9FIRM</name>
<accession>A0ABS7L810</accession>
<comment type="caution">
    <text evidence="2">The sequence shown here is derived from an EMBL/GenBank/DDBJ whole genome shotgun (WGS) entry which is preliminary data.</text>
</comment>
<proteinExistence type="predicted"/>
<evidence type="ECO:0000313" key="2">
    <source>
        <dbReference type="EMBL" id="MBY0759233.1"/>
    </source>
</evidence>
<dbReference type="Pfam" id="PF02073">
    <property type="entry name" value="Peptidase_M29"/>
    <property type="match status" value="1"/>
</dbReference>
<keyword evidence="2" id="KW-0645">Protease</keyword>
<reference evidence="2 3" key="1">
    <citation type="journal article" date="2020" name="New Microbes New Infect">
        <title>Sellimonas caecigallum sp. nov., description and genome sequence of a new member of the Sellimonas genus isolated from the cecum of feral chicken.</title>
        <authorList>
            <person name="Wongkuna S."/>
            <person name="Ghimire S."/>
            <person name="Antony L."/>
            <person name="Chankhamhaengdecha S."/>
            <person name="Janvilisri T."/>
            <person name="Scaria J."/>
        </authorList>
    </citation>
    <scope>NUCLEOTIDE SEQUENCE [LARGE SCALE GENOMIC DNA]</scope>
    <source>
        <strain evidence="2 3">SW451</strain>
    </source>
</reference>
<gene>
    <name evidence="2" type="ORF">FLB61_09065</name>
</gene>
<dbReference type="SUPFAM" id="SSF144052">
    <property type="entry name" value="Thermophilic metalloprotease-like"/>
    <property type="match status" value="1"/>
</dbReference>
<keyword evidence="1" id="KW-0479">Metal-binding</keyword>
<evidence type="ECO:0000313" key="3">
    <source>
        <dbReference type="Proteomes" id="UP000779049"/>
    </source>
</evidence>
<dbReference type="GO" id="GO:0004177">
    <property type="term" value="F:aminopeptidase activity"/>
    <property type="evidence" value="ECO:0007669"/>
    <property type="project" value="UniProtKB-KW"/>
</dbReference>
<keyword evidence="2" id="KW-0031">Aminopeptidase</keyword>
<keyword evidence="3" id="KW-1185">Reference proteome</keyword>
<sequence length="687" mass="78861">MEESFVTERYDLTLGRLQEILREETTKGKYRDYFRKTAAFLLQLSEVLKKERDWETISEKEIKEENQSLYEDILPENYGTSYADPKYATEKFGEKFGRFLSAVYAEMRTGIVYAYEKKTEYLAILNELFIEIYNCFEEEEDPAYERVADILYWYANDYCEVFAADRILDQIDPGRSFAYDIICKSDLNDLRYLYRFGEYITENEIRTAEYLNGLSEETIQKMADVYTEGFRMGFVLGNKDLSKKSTVNIRYKIGFERVIRAAIENFAKMGLSPSIYRAGGSAIVRRGTAKNGYFGGNPNKQYDYDHKNDMALFLDKRFIERRLEVMKTVYEQKKDLAAGFAGPAVMEVFGEKPFSPERKPEAISFSKKQEELLVSFDGKAAQITNMYIKGEERSFTIVAYPVPEIGADFDEIFQETIRINTLDSEAYSKVQQIIIDALDKGEKVHILGKGGNRTDLTVALCRLSDPEKETIFENCVADVNIPVGEVFTSPVLKGTNGGLHVSKAYLKDLQYVDLELTFQDGMITDYRCRNFEDKEAGKAYIKENILFNQDTLPMGEFAIGTNTTAYVAGRRYGIEEKFPVLIAEKTGPHFAVGDTCYSYSEDTKVFNPNGKEIVARDNEISILRKDQPEKAYFHCHTDITIPYDELDEIEVIRPDGSGMLIIKDGRFVLQGTEMLNEPLDAWEESHK</sequence>
<dbReference type="Proteomes" id="UP000779049">
    <property type="component" value="Unassembled WGS sequence"/>
</dbReference>
<keyword evidence="2" id="KW-0378">Hydrolase</keyword>